<proteinExistence type="predicted"/>
<evidence type="ECO:0000313" key="2">
    <source>
        <dbReference type="Proteomes" id="UP000036681"/>
    </source>
</evidence>
<dbReference type="AlphaFoldDB" id="A0A0M3I933"/>
<organism evidence="2 3">
    <name type="scientific">Ascaris lumbricoides</name>
    <name type="common">Giant roundworm</name>
    <dbReference type="NCBI Taxonomy" id="6252"/>
    <lineage>
        <taxon>Eukaryota</taxon>
        <taxon>Metazoa</taxon>
        <taxon>Ecdysozoa</taxon>
        <taxon>Nematoda</taxon>
        <taxon>Chromadorea</taxon>
        <taxon>Rhabditida</taxon>
        <taxon>Spirurina</taxon>
        <taxon>Ascaridomorpha</taxon>
        <taxon>Ascaridoidea</taxon>
        <taxon>Ascarididae</taxon>
        <taxon>Ascaris</taxon>
    </lineage>
</organism>
<dbReference type="Proteomes" id="UP000036681">
    <property type="component" value="Unplaced"/>
</dbReference>
<dbReference type="WBParaSite" id="ALUE_0001391801-mRNA-1">
    <property type="protein sequence ID" value="ALUE_0001391801-mRNA-1"/>
    <property type="gene ID" value="ALUE_0001391801"/>
</dbReference>
<feature type="region of interest" description="Disordered" evidence="1">
    <location>
        <begin position="83"/>
        <end position="103"/>
    </location>
</feature>
<evidence type="ECO:0000256" key="1">
    <source>
        <dbReference type="SAM" id="MobiDB-lite"/>
    </source>
</evidence>
<sequence>MKRGARTLVIKFEQNDTVTYVDNNEMQVRLRFTAGRLEDSIALHYQLCRARSILGQGKKYPQRNVVSKQPGMTHLNDNRRRIRYGADGRSASITSKQPFMQPE</sequence>
<feature type="compositionally biased region" description="Polar residues" evidence="1">
    <location>
        <begin position="91"/>
        <end position="103"/>
    </location>
</feature>
<accession>A0A0M3I933</accession>
<protein>
    <submittedName>
        <fullName evidence="3">Transposase</fullName>
    </submittedName>
</protein>
<evidence type="ECO:0000313" key="3">
    <source>
        <dbReference type="WBParaSite" id="ALUE_0001391801-mRNA-1"/>
    </source>
</evidence>
<keyword evidence="2" id="KW-1185">Reference proteome</keyword>
<reference evidence="3" key="1">
    <citation type="submission" date="2017-02" db="UniProtKB">
        <authorList>
            <consortium name="WormBaseParasite"/>
        </authorList>
    </citation>
    <scope>IDENTIFICATION</scope>
</reference>
<name>A0A0M3I933_ASCLU</name>